<evidence type="ECO:0000256" key="2">
    <source>
        <dbReference type="SAM" id="MobiDB-lite"/>
    </source>
</evidence>
<dbReference type="PANTHER" id="PTHR35024">
    <property type="entry name" value="HYPOTHETICAL CYTOSOLIC PROTEIN"/>
    <property type="match status" value="1"/>
</dbReference>
<dbReference type="EMBL" id="JBBLZC010000039">
    <property type="protein sequence ID" value="MEK0085965.1"/>
    <property type="molecule type" value="Genomic_DNA"/>
</dbReference>
<protein>
    <submittedName>
        <fullName evidence="3">Polymer-forming cytoskeletal protein</fullName>
    </submittedName>
</protein>
<evidence type="ECO:0000313" key="4">
    <source>
        <dbReference type="Proteomes" id="UP001375743"/>
    </source>
</evidence>
<sequence>MFLRRKKHSDVREPLVWVEEGGAHDQEPDGPVPMLVGPEAGTSRPVALTAIGPGMKITGDVEAGGKLQISGRIEGRIHVPVVEVDQPGVVVGEIHADTVIVAGIVTGRIEATEIHLTPSAQVVAELLCAALQIDKGASFEGQCQRFK</sequence>
<dbReference type="PANTHER" id="PTHR35024:SF4">
    <property type="entry name" value="POLYMER-FORMING CYTOSKELETAL PROTEIN"/>
    <property type="match status" value="1"/>
</dbReference>
<accession>A0ABU8XZW5</accession>
<organism evidence="3 4">
    <name type="scientific">Benzoatithermus flavus</name>
    <dbReference type="NCBI Taxonomy" id="3108223"/>
    <lineage>
        <taxon>Bacteria</taxon>
        <taxon>Pseudomonadati</taxon>
        <taxon>Pseudomonadota</taxon>
        <taxon>Alphaproteobacteria</taxon>
        <taxon>Geminicoccales</taxon>
        <taxon>Geminicoccaceae</taxon>
        <taxon>Benzoatithermus</taxon>
    </lineage>
</organism>
<comment type="similarity">
    <text evidence="1">Belongs to the bactofilin family.</text>
</comment>
<evidence type="ECO:0000313" key="3">
    <source>
        <dbReference type="EMBL" id="MEK0085965.1"/>
    </source>
</evidence>
<dbReference type="InterPro" id="IPR007607">
    <property type="entry name" value="BacA/B"/>
</dbReference>
<evidence type="ECO:0000256" key="1">
    <source>
        <dbReference type="ARBA" id="ARBA00044755"/>
    </source>
</evidence>
<keyword evidence="4" id="KW-1185">Reference proteome</keyword>
<dbReference type="Pfam" id="PF04519">
    <property type="entry name" value="Bactofilin"/>
    <property type="match status" value="1"/>
</dbReference>
<dbReference type="RefSeq" id="WP_418161813.1">
    <property type="nucleotide sequence ID" value="NZ_JBBLZC010000039.1"/>
</dbReference>
<name>A0ABU8XZW5_9PROT</name>
<comment type="caution">
    <text evidence="3">The sequence shown here is derived from an EMBL/GenBank/DDBJ whole genome shotgun (WGS) entry which is preliminary data.</text>
</comment>
<reference evidence="3 4" key="1">
    <citation type="submission" date="2024-01" db="EMBL/GenBank/DDBJ databases">
        <title>Multi-omics insights into the function and evolution of sodium benzoate biodegradation pathways in Benzoatithermus flavus gen. nov., sp. nov. from hot spring.</title>
        <authorList>
            <person name="Hu C.-J."/>
            <person name="Li W.-J."/>
        </authorList>
    </citation>
    <scope>NUCLEOTIDE SEQUENCE [LARGE SCALE GENOMIC DNA]</scope>
    <source>
        <strain evidence="3 4">SYSU G07066</strain>
    </source>
</reference>
<feature type="region of interest" description="Disordered" evidence="2">
    <location>
        <begin position="18"/>
        <end position="39"/>
    </location>
</feature>
<proteinExistence type="inferred from homology"/>
<dbReference type="Proteomes" id="UP001375743">
    <property type="component" value="Unassembled WGS sequence"/>
</dbReference>
<gene>
    <name evidence="3" type="ORF">U1T56_22650</name>
</gene>